<evidence type="ECO:0000256" key="4">
    <source>
        <dbReference type="ARBA" id="ARBA00022475"/>
    </source>
</evidence>
<evidence type="ECO:0000256" key="1">
    <source>
        <dbReference type="ARBA" id="ARBA00000085"/>
    </source>
</evidence>
<dbReference type="InterPro" id="IPR036097">
    <property type="entry name" value="HisK_dim/P_sf"/>
</dbReference>
<dbReference type="GO" id="GO:0005886">
    <property type="term" value="C:plasma membrane"/>
    <property type="evidence" value="ECO:0007669"/>
    <property type="project" value="UniProtKB-SubCell"/>
</dbReference>
<dbReference type="CDD" id="cd00075">
    <property type="entry name" value="HATPase"/>
    <property type="match status" value="1"/>
</dbReference>
<comment type="catalytic activity">
    <reaction evidence="1">
        <text>ATP + protein L-histidine = ADP + protein N-phospho-L-histidine.</text>
        <dbReference type="EC" id="2.7.13.3"/>
    </reaction>
</comment>
<dbReference type="InterPro" id="IPR050980">
    <property type="entry name" value="2C_sensor_his_kinase"/>
</dbReference>
<keyword evidence="4" id="KW-1003">Cell membrane</keyword>
<dbReference type="PROSITE" id="PS50109">
    <property type="entry name" value="HIS_KIN"/>
    <property type="match status" value="1"/>
</dbReference>
<dbReference type="SMART" id="SM00387">
    <property type="entry name" value="HATPase_c"/>
    <property type="match status" value="1"/>
</dbReference>
<dbReference type="CDD" id="cd00082">
    <property type="entry name" value="HisKA"/>
    <property type="match status" value="1"/>
</dbReference>
<dbReference type="SMART" id="SM00304">
    <property type="entry name" value="HAMP"/>
    <property type="match status" value="1"/>
</dbReference>
<dbReference type="RefSeq" id="WP_089217730.1">
    <property type="nucleotide sequence ID" value="NZ_FZOS01000001.1"/>
</dbReference>
<evidence type="ECO:0000256" key="2">
    <source>
        <dbReference type="ARBA" id="ARBA00004429"/>
    </source>
</evidence>
<dbReference type="CDD" id="cd06225">
    <property type="entry name" value="HAMP"/>
    <property type="match status" value="1"/>
</dbReference>
<keyword evidence="7" id="KW-0808">Transferase</keyword>
<keyword evidence="8 15" id="KW-0812">Transmembrane</keyword>
<feature type="domain" description="HAMP" evidence="17">
    <location>
        <begin position="189"/>
        <end position="241"/>
    </location>
</feature>
<dbReference type="Pfam" id="PF00672">
    <property type="entry name" value="HAMP"/>
    <property type="match status" value="1"/>
</dbReference>
<organism evidence="18 19">
    <name type="scientific">Edaphosphingomonas laterariae</name>
    <dbReference type="NCBI Taxonomy" id="861865"/>
    <lineage>
        <taxon>Bacteria</taxon>
        <taxon>Pseudomonadati</taxon>
        <taxon>Pseudomonadota</taxon>
        <taxon>Alphaproteobacteria</taxon>
        <taxon>Sphingomonadales</taxon>
        <taxon>Rhizorhabdaceae</taxon>
        <taxon>Edaphosphingomonas</taxon>
    </lineage>
</organism>
<evidence type="ECO:0000256" key="9">
    <source>
        <dbReference type="ARBA" id="ARBA00022741"/>
    </source>
</evidence>
<gene>
    <name evidence="18" type="ORF">SAMN06295912_101206</name>
</gene>
<dbReference type="AlphaFoldDB" id="A0A239BJY2"/>
<evidence type="ECO:0000313" key="18">
    <source>
        <dbReference type="EMBL" id="SNS07909.1"/>
    </source>
</evidence>
<evidence type="ECO:0000256" key="11">
    <source>
        <dbReference type="ARBA" id="ARBA00022840"/>
    </source>
</evidence>
<sequence length="449" mass="49375">MTWRLPRGLPIFWQTLLLVLASLAASQIITIIMFVVMEPPRPDFNRLGDVAEALSGGSGEHGHRERALSVRYTAAAPVAAPGMTSDPAFTARLAWRLKVPADRVRLYFEPDQRASFGDDRLRRRDRLVPMRRGEPIFFNTVVAAVETADGWRVVKTPPRPLIAAWQKRMMLWFALSALALLPLAWWFARRLARPIRRFADAAERMGRDPLAPPVAEEGPAELRQTAHALNLMQERLAAYVAERTAMIGAIAHDLRTPLARIAFRIEAAPDEVRDKVQADIDQMRAMIAATIGFVRGSTSSREIHDVDLGTLLTGMAREEADMGRPVTAGTIEPLHVRGDPLALGRLFQNLIDNGVAYGGGVALSLEREGREAVVRVADEGPGLSEDKLERLFQPFERGDPSRNRETGGIGLGLTIARSIAQEHGGTLTLHNRDGGGLAAVCRLPCVEQV</sequence>
<dbReference type="SUPFAM" id="SSF47384">
    <property type="entry name" value="Homodimeric domain of signal transducing histidine kinase"/>
    <property type="match status" value="1"/>
</dbReference>
<keyword evidence="13" id="KW-0902">Two-component regulatory system</keyword>
<dbReference type="SMART" id="SM00388">
    <property type="entry name" value="HisKA"/>
    <property type="match status" value="1"/>
</dbReference>
<evidence type="ECO:0000259" key="17">
    <source>
        <dbReference type="PROSITE" id="PS50885"/>
    </source>
</evidence>
<dbReference type="PANTHER" id="PTHR44936">
    <property type="entry name" value="SENSOR PROTEIN CREC"/>
    <property type="match status" value="1"/>
</dbReference>
<keyword evidence="11" id="KW-0067">ATP-binding</keyword>
<dbReference type="Proteomes" id="UP000198281">
    <property type="component" value="Unassembled WGS sequence"/>
</dbReference>
<evidence type="ECO:0000313" key="19">
    <source>
        <dbReference type="Proteomes" id="UP000198281"/>
    </source>
</evidence>
<dbReference type="EMBL" id="FZOS01000001">
    <property type="protein sequence ID" value="SNS07909.1"/>
    <property type="molecule type" value="Genomic_DNA"/>
</dbReference>
<dbReference type="OrthoDB" id="9804645at2"/>
<dbReference type="SUPFAM" id="SSF55874">
    <property type="entry name" value="ATPase domain of HSP90 chaperone/DNA topoisomerase II/histidine kinase"/>
    <property type="match status" value="1"/>
</dbReference>
<comment type="subcellular location">
    <subcellularLocation>
        <location evidence="2">Cell inner membrane</location>
        <topology evidence="2">Multi-pass membrane protein</topology>
    </subcellularLocation>
</comment>
<dbReference type="InterPro" id="IPR003594">
    <property type="entry name" value="HATPase_dom"/>
</dbReference>
<protein>
    <recommendedName>
        <fullName evidence="3">histidine kinase</fullName>
        <ecNumber evidence="3">2.7.13.3</ecNumber>
    </recommendedName>
</protein>
<evidence type="ECO:0000256" key="15">
    <source>
        <dbReference type="SAM" id="Phobius"/>
    </source>
</evidence>
<accession>A0A239BJY2</accession>
<proteinExistence type="predicted"/>
<keyword evidence="5" id="KW-0997">Cell inner membrane</keyword>
<dbReference type="PRINTS" id="PR00344">
    <property type="entry name" value="BCTRLSENSOR"/>
</dbReference>
<evidence type="ECO:0000256" key="5">
    <source>
        <dbReference type="ARBA" id="ARBA00022519"/>
    </source>
</evidence>
<evidence type="ECO:0000256" key="6">
    <source>
        <dbReference type="ARBA" id="ARBA00022553"/>
    </source>
</evidence>
<keyword evidence="6" id="KW-0597">Phosphoprotein</keyword>
<dbReference type="InterPro" id="IPR003660">
    <property type="entry name" value="HAMP_dom"/>
</dbReference>
<evidence type="ECO:0000259" key="16">
    <source>
        <dbReference type="PROSITE" id="PS50109"/>
    </source>
</evidence>
<keyword evidence="10 18" id="KW-0418">Kinase</keyword>
<evidence type="ECO:0000256" key="10">
    <source>
        <dbReference type="ARBA" id="ARBA00022777"/>
    </source>
</evidence>
<evidence type="ECO:0000256" key="8">
    <source>
        <dbReference type="ARBA" id="ARBA00022692"/>
    </source>
</evidence>
<feature type="transmembrane region" description="Helical" evidence="15">
    <location>
        <begin position="12"/>
        <end position="36"/>
    </location>
</feature>
<dbReference type="GO" id="GO:0000155">
    <property type="term" value="F:phosphorelay sensor kinase activity"/>
    <property type="evidence" value="ECO:0007669"/>
    <property type="project" value="InterPro"/>
</dbReference>
<dbReference type="GO" id="GO:0005524">
    <property type="term" value="F:ATP binding"/>
    <property type="evidence" value="ECO:0007669"/>
    <property type="project" value="UniProtKB-KW"/>
</dbReference>
<evidence type="ECO:0000256" key="3">
    <source>
        <dbReference type="ARBA" id="ARBA00012438"/>
    </source>
</evidence>
<reference evidence="19" key="1">
    <citation type="submission" date="2017-06" db="EMBL/GenBank/DDBJ databases">
        <authorList>
            <person name="Varghese N."/>
            <person name="Submissions S."/>
        </authorList>
    </citation>
    <scope>NUCLEOTIDE SEQUENCE [LARGE SCALE GENOMIC DNA]</scope>
    <source>
        <strain evidence="19">LNB2</strain>
    </source>
</reference>
<keyword evidence="12 15" id="KW-1133">Transmembrane helix</keyword>
<keyword evidence="19" id="KW-1185">Reference proteome</keyword>
<feature type="transmembrane region" description="Helical" evidence="15">
    <location>
        <begin position="169"/>
        <end position="188"/>
    </location>
</feature>
<feature type="domain" description="Histidine kinase" evidence="16">
    <location>
        <begin position="249"/>
        <end position="447"/>
    </location>
</feature>
<dbReference type="InterPro" id="IPR003661">
    <property type="entry name" value="HisK_dim/P_dom"/>
</dbReference>
<keyword evidence="14 15" id="KW-0472">Membrane</keyword>
<dbReference type="Pfam" id="PF02518">
    <property type="entry name" value="HATPase_c"/>
    <property type="match status" value="1"/>
</dbReference>
<keyword evidence="9" id="KW-0547">Nucleotide-binding</keyword>
<dbReference type="EC" id="2.7.13.3" evidence="3"/>
<evidence type="ECO:0000256" key="13">
    <source>
        <dbReference type="ARBA" id="ARBA00023012"/>
    </source>
</evidence>
<dbReference type="Gene3D" id="3.30.565.10">
    <property type="entry name" value="Histidine kinase-like ATPase, C-terminal domain"/>
    <property type="match status" value="1"/>
</dbReference>
<evidence type="ECO:0000256" key="7">
    <source>
        <dbReference type="ARBA" id="ARBA00022679"/>
    </source>
</evidence>
<name>A0A239BJY2_9SPHN</name>
<evidence type="ECO:0000256" key="12">
    <source>
        <dbReference type="ARBA" id="ARBA00022989"/>
    </source>
</evidence>
<dbReference type="InterPro" id="IPR004358">
    <property type="entry name" value="Sig_transdc_His_kin-like_C"/>
</dbReference>
<dbReference type="PROSITE" id="PS50885">
    <property type="entry name" value="HAMP"/>
    <property type="match status" value="1"/>
</dbReference>
<evidence type="ECO:0000256" key="14">
    <source>
        <dbReference type="ARBA" id="ARBA00023136"/>
    </source>
</evidence>
<dbReference type="SUPFAM" id="SSF158472">
    <property type="entry name" value="HAMP domain-like"/>
    <property type="match status" value="1"/>
</dbReference>
<dbReference type="InterPro" id="IPR036890">
    <property type="entry name" value="HATPase_C_sf"/>
</dbReference>
<dbReference type="Gene3D" id="1.10.287.130">
    <property type="match status" value="1"/>
</dbReference>
<dbReference type="PANTHER" id="PTHR44936:SF5">
    <property type="entry name" value="SENSOR HISTIDINE KINASE ENVZ"/>
    <property type="match status" value="1"/>
</dbReference>
<dbReference type="InterPro" id="IPR005467">
    <property type="entry name" value="His_kinase_dom"/>
</dbReference>